<accession>A0ABD2XR29</accession>
<keyword evidence="1" id="KW-0472">Membrane</keyword>
<evidence type="ECO:0000256" key="1">
    <source>
        <dbReference type="SAM" id="Phobius"/>
    </source>
</evidence>
<sequence length="465" mass="52802">MTFSLIYLFIYIFLFFSHVDTIFTLQDACCVWSIDQEIASLEIAVCRYIIHSILFLPIFNRVAAAVAAAVVCCSCYIYYTKEILACGAVYAFIYVCVCVPRVCGIACAFPNQCHNELNPIKAGTRRIHINIIGRMPRGCEEKNGREANFTVRLVITRVTYNIYQKKNLAAGARTRGVKARVLDVKYIRRKIACHVSIARDLIPPPPLPLAMGFATENEVRFNLHVSRSFYPHPSLIPSSKSSILATSSMLTPRTRHVYMPLIINFQPSEGGILLLYIYESTSVGASELQVRCGGELPTRYDELSVREFCRQQQQHWLLPSSVVAPVRACALTGQRVQAQQQVIRLKSCRTFKIVLHCARAVCAAQGNSCSSCTCVGPGRSPIYRSQFLPSYSPAQRAKSDRYFKRRTSNCCCIFFRRYCWIKNMKEELDDTRHEGEYYNFDSVAFCEVKNFETFSFYKSLESSII</sequence>
<dbReference type="AlphaFoldDB" id="A0ABD2XR29"/>
<dbReference type="Proteomes" id="UP001627154">
    <property type="component" value="Unassembled WGS sequence"/>
</dbReference>
<evidence type="ECO:0000313" key="2">
    <source>
        <dbReference type="EMBL" id="KAL3407880.1"/>
    </source>
</evidence>
<name>A0ABD2XR29_9HYME</name>
<feature type="transmembrane region" description="Helical" evidence="1">
    <location>
        <begin position="6"/>
        <end position="26"/>
    </location>
</feature>
<keyword evidence="1" id="KW-1133">Transmembrane helix</keyword>
<feature type="transmembrane region" description="Helical" evidence="1">
    <location>
        <begin position="62"/>
        <end position="79"/>
    </location>
</feature>
<reference evidence="2 3" key="1">
    <citation type="journal article" date="2024" name="bioRxiv">
        <title>A reference genome for Trichogramma kaykai: A tiny desert-dwelling parasitoid wasp with competing sex-ratio distorters.</title>
        <authorList>
            <person name="Culotta J."/>
            <person name="Lindsey A.R."/>
        </authorList>
    </citation>
    <scope>NUCLEOTIDE SEQUENCE [LARGE SCALE GENOMIC DNA]</scope>
    <source>
        <strain evidence="2 3">KSX58</strain>
    </source>
</reference>
<gene>
    <name evidence="2" type="ORF">TKK_000123</name>
</gene>
<comment type="caution">
    <text evidence="2">The sequence shown here is derived from an EMBL/GenBank/DDBJ whole genome shotgun (WGS) entry which is preliminary data.</text>
</comment>
<proteinExistence type="predicted"/>
<keyword evidence="3" id="KW-1185">Reference proteome</keyword>
<dbReference type="EMBL" id="JBJJXI010000002">
    <property type="protein sequence ID" value="KAL3407880.1"/>
    <property type="molecule type" value="Genomic_DNA"/>
</dbReference>
<evidence type="ECO:0000313" key="3">
    <source>
        <dbReference type="Proteomes" id="UP001627154"/>
    </source>
</evidence>
<organism evidence="2 3">
    <name type="scientific">Trichogramma kaykai</name>
    <dbReference type="NCBI Taxonomy" id="54128"/>
    <lineage>
        <taxon>Eukaryota</taxon>
        <taxon>Metazoa</taxon>
        <taxon>Ecdysozoa</taxon>
        <taxon>Arthropoda</taxon>
        <taxon>Hexapoda</taxon>
        <taxon>Insecta</taxon>
        <taxon>Pterygota</taxon>
        <taxon>Neoptera</taxon>
        <taxon>Endopterygota</taxon>
        <taxon>Hymenoptera</taxon>
        <taxon>Apocrita</taxon>
        <taxon>Proctotrupomorpha</taxon>
        <taxon>Chalcidoidea</taxon>
        <taxon>Trichogrammatidae</taxon>
        <taxon>Trichogramma</taxon>
    </lineage>
</organism>
<keyword evidence="1" id="KW-0812">Transmembrane</keyword>
<protein>
    <submittedName>
        <fullName evidence="2">Uncharacterized protein</fullName>
    </submittedName>
</protein>
<feature type="transmembrane region" description="Helical" evidence="1">
    <location>
        <begin position="91"/>
        <end position="111"/>
    </location>
</feature>